<evidence type="ECO:0000256" key="1">
    <source>
        <dbReference type="SAM" id="MobiDB-lite"/>
    </source>
</evidence>
<sequence length="406" mass="44904">MAELINRPKREEPMFPQLSPQTWQNISVWSSGRGGTASSAASSLCQAAEAMNPGLVTERLRERRSESRAALSFPRPGTRGRHRNIEATPSTAQRLWDRTDDLAGSTTAVHSEATAQLDHYRIAYEALMSSEDRRRRLSEERSRAVAVAADAALRRAEALGRVHGKEIYLSTLRQAAREKAASEEGAMVAMAANEPWVMSKQSKLELEREVARAERQLLAWRRSADAEFASLRTQMDKVALEERRLDTQLSKVGERLESVQADVSAEQAALEALEEEPDCDSGPFGWFVDEEDGGILPGIERLRVDVQQLDALAPVSKLHALQRLERRYQQLRGLALELRAVSATSQRFRLDADLNHVIPSVQQQAAEALEASSALCCCLTAAAAGSGAWRARRARRSAWLSRSALA</sequence>
<dbReference type="AlphaFoldDB" id="A0A061QNT0"/>
<dbReference type="EMBL" id="GBEZ01027217">
    <property type="protein sequence ID" value="JAC60069.1"/>
    <property type="molecule type" value="Transcribed_RNA"/>
</dbReference>
<name>A0A061QNT0_9CHLO</name>
<gene>
    <name evidence="2" type="ORF">TSPGSL018_29905</name>
</gene>
<organism evidence="2">
    <name type="scientific">Tetraselmis sp. GSL018</name>
    <dbReference type="NCBI Taxonomy" id="582737"/>
    <lineage>
        <taxon>Eukaryota</taxon>
        <taxon>Viridiplantae</taxon>
        <taxon>Chlorophyta</taxon>
        <taxon>core chlorophytes</taxon>
        <taxon>Chlorodendrophyceae</taxon>
        <taxon>Chlorodendrales</taxon>
        <taxon>Chlorodendraceae</taxon>
        <taxon>Tetraselmis</taxon>
    </lineage>
</organism>
<feature type="region of interest" description="Disordered" evidence="1">
    <location>
        <begin position="61"/>
        <end position="84"/>
    </location>
</feature>
<accession>A0A061QNT0</accession>
<reference evidence="2" key="1">
    <citation type="submission" date="2014-05" db="EMBL/GenBank/DDBJ databases">
        <title>The transcriptome of the halophilic microalga Tetraselmis sp. GSL018 isolated from the Great Salt Lake, Utah.</title>
        <authorList>
            <person name="Jinkerson R.E."/>
            <person name="D'Adamo S."/>
            <person name="Posewitz M.C."/>
        </authorList>
    </citation>
    <scope>NUCLEOTIDE SEQUENCE</scope>
    <source>
        <strain evidence="2">GSL018</strain>
    </source>
</reference>
<proteinExistence type="predicted"/>
<protein>
    <submittedName>
        <fullName evidence="2">Uncharacterized protein</fullName>
    </submittedName>
</protein>
<evidence type="ECO:0000313" key="2">
    <source>
        <dbReference type="EMBL" id="JAC60069.1"/>
    </source>
</evidence>